<dbReference type="PRINTS" id="PR01415">
    <property type="entry name" value="ANKYRIN"/>
</dbReference>
<gene>
    <name evidence="4" type="ORF">TKK_008877</name>
</gene>
<evidence type="ECO:0000256" key="3">
    <source>
        <dbReference type="PROSITE-ProRule" id="PRU00023"/>
    </source>
</evidence>
<dbReference type="InterPro" id="IPR002110">
    <property type="entry name" value="Ankyrin_rpt"/>
</dbReference>
<organism evidence="4 5">
    <name type="scientific">Trichogramma kaykai</name>
    <dbReference type="NCBI Taxonomy" id="54128"/>
    <lineage>
        <taxon>Eukaryota</taxon>
        <taxon>Metazoa</taxon>
        <taxon>Ecdysozoa</taxon>
        <taxon>Arthropoda</taxon>
        <taxon>Hexapoda</taxon>
        <taxon>Insecta</taxon>
        <taxon>Pterygota</taxon>
        <taxon>Neoptera</taxon>
        <taxon>Endopterygota</taxon>
        <taxon>Hymenoptera</taxon>
        <taxon>Apocrita</taxon>
        <taxon>Proctotrupomorpha</taxon>
        <taxon>Chalcidoidea</taxon>
        <taxon>Trichogrammatidae</taxon>
        <taxon>Trichogramma</taxon>
    </lineage>
</organism>
<dbReference type="SUPFAM" id="SSF48403">
    <property type="entry name" value="Ankyrin repeat"/>
    <property type="match status" value="1"/>
</dbReference>
<accession>A0ABD2WWR4</accession>
<evidence type="ECO:0008006" key="6">
    <source>
        <dbReference type="Google" id="ProtNLM"/>
    </source>
</evidence>
<protein>
    <recommendedName>
        <fullName evidence="6">Death domain-containing protein</fullName>
    </recommendedName>
</protein>
<comment type="caution">
    <text evidence="4">The sequence shown here is derived from an EMBL/GenBank/DDBJ whole genome shotgun (WGS) entry which is preliminary data.</text>
</comment>
<feature type="repeat" description="ANK" evidence="3">
    <location>
        <begin position="160"/>
        <end position="192"/>
    </location>
</feature>
<evidence type="ECO:0000256" key="1">
    <source>
        <dbReference type="ARBA" id="ARBA00022737"/>
    </source>
</evidence>
<dbReference type="Proteomes" id="UP001627154">
    <property type="component" value="Unassembled WGS sequence"/>
</dbReference>
<dbReference type="EMBL" id="JBJJXI010000066">
    <property type="protein sequence ID" value="KAL3397309.1"/>
    <property type="molecule type" value="Genomic_DNA"/>
</dbReference>
<dbReference type="PANTHER" id="PTHR46680:SF3">
    <property type="entry name" value="NF-KAPPA-B INHIBITOR CACTUS"/>
    <property type="match status" value="1"/>
</dbReference>
<dbReference type="SMART" id="SM00248">
    <property type="entry name" value="ANK"/>
    <property type="match status" value="4"/>
</dbReference>
<name>A0ABD2WWR4_9HYME</name>
<keyword evidence="2 3" id="KW-0040">ANK repeat</keyword>
<feature type="repeat" description="ANK" evidence="3">
    <location>
        <begin position="266"/>
        <end position="294"/>
    </location>
</feature>
<dbReference type="InterPro" id="IPR036770">
    <property type="entry name" value="Ankyrin_rpt-contain_sf"/>
</dbReference>
<keyword evidence="5" id="KW-1185">Reference proteome</keyword>
<dbReference type="Pfam" id="PF12796">
    <property type="entry name" value="Ank_2"/>
    <property type="match status" value="2"/>
</dbReference>
<proteinExistence type="predicted"/>
<evidence type="ECO:0000313" key="5">
    <source>
        <dbReference type="Proteomes" id="UP001627154"/>
    </source>
</evidence>
<dbReference type="AlphaFoldDB" id="A0ABD2WWR4"/>
<reference evidence="4 5" key="1">
    <citation type="journal article" date="2024" name="bioRxiv">
        <title>A reference genome for Trichogramma kaykai: A tiny desert-dwelling parasitoid wasp with competing sex-ratio distorters.</title>
        <authorList>
            <person name="Culotta J."/>
            <person name="Lindsey A.R."/>
        </authorList>
    </citation>
    <scope>NUCLEOTIDE SEQUENCE [LARGE SCALE GENOMIC DNA]</scope>
    <source>
        <strain evidence="4 5">KSX58</strain>
    </source>
</reference>
<dbReference type="Gene3D" id="1.25.40.20">
    <property type="entry name" value="Ankyrin repeat-containing domain"/>
    <property type="match status" value="2"/>
</dbReference>
<sequence>MSTFNNESIDEIRAVSDITQKQLKSLNSLRVKINWFNRFHVVDGIEKERYDLDKLYFLIKSWQGPLSNFRDIFLKKEINCLLSDSINYIQRGRQHEGELIIKFVARTGFRDEPKVDKKGKPLLHRTTPVHLAARFNVTGTVVRELFKIYNRFDVNYIDKLGRTHFHVACMYGFVDVVEKFLELGQDPNCLTKKSIDPPLILALDHHHWQLAEILLKNNADPNVANAKGLTALHIIVLGDDDGSLNAFFKINDERLQTVQIDARTKLGNTPLHLAMRRRNNTMVEILLRRGADSN</sequence>
<dbReference type="PROSITE" id="PS50297">
    <property type="entry name" value="ANK_REP_REGION"/>
    <property type="match status" value="2"/>
</dbReference>
<dbReference type="PANTHER" id="PTHR46680">
    <property type="entry name" value="NF-KAPPA-B INHIBITOR ALPHA"/>
    <property type="match status" value="1"/>
</dbReference>
<keyword evidence="1" id="KW-0677">Repeat</keyword>
<dbReference type="InterPro" id="IPR051070">
    <property type="entry name" value="NF-kappa-B_inhibitor"/>
</dbReference>
<evidence type="ECO:0000313" key="4">
    <source>
        <dbReference type="EMBL" id="KAL3397309.1"/>
    </source>
</evidence>
<evidence type="ECO:0000256" key="2">
    <source>
        <dbReference type="ARBA" id="ARBA00023043"/>
    </source>
</evidence>
<dbReference type="PROSITE" id="PS50088">
    <property type="entry name" value="ANK_REPEAT"/>
    <property type="match status" value="2"/>
</dbReference>